<gene>
    <name evidence="2" type="ORF">SAMN05421666_1048</name>
</gene>
<dbReference type="SUPFAM" id="SSF53300">
    <property type="entry name" value="vWA-like"/>
    <property type="match status" value="1"/>
</dbReference>
<dbReference type="Pfam" id="PF13400">
    <property type="entry name" value="Tad"/>
    <property type="match status" value="1"/>
</dbReference>
<evidence type="ECO:0000313" key="3">
    <source>
        <dbReference type="Proteomes" id="UP000186019"/>
    </source>
</evidence>
<keyword evidence="3" id="KW-1185">Reference proteome</keyword>
<dbReference type="EMBL" id="FTNV01000001">
    <property type="protein sequence ID" value="SIR99781.1"/>
    <property type="molecule type" value="Genomic_DNA"/>
</dbReference>
<protein>
    <submittedName>
        <fullName evidence="2">Flp pilus assembly protein TadG</fullName>
    </submittedName>
</protein>
<sequence>MTRISSKIRTIRTMARIVQRHNIRRMAADEDGAVVAFTLFLLVMMLIAGGVAVDVMRHEMERTKLQNTLDTAVLAAAGAPFGTKPKAIVEDYFAKAEMSKYLDEIDDDGEGGDDDVVQTLNTSKVKASASMKLDTHLMKLAGVKELSAVAASQAERRVPKLEVSMVLDVSGSMKGTRLTNLEAAGKKFVTTILNSSNRGDAVISLVPFSWDVSPGENIIESLDVDIRQDHSSCLQFSDSDFSQTAINPDVQQLQLIYTSEEHDGFGKLDDEYRTCFNEPSSEILPYSISETDLHNKLKALTAAGNTSANIGMKWGAALLDPEFEDVKKDLNKIKVKVGGVDVPVVDDLVGVVPAPFNEAETLKVIVLMTDGQNTYSNQFPEDSSFRGPNSILHKITWQKEVFKDAYWKHNSAYRGYSEWQCNYYDSIICVYESVTWSDYYLYDPEDDYYRDLEQDKRIENWEFANLQSHEDFKSVEQLSWEKAWGLMSPDYVNDTIYYADPEDEFESETNRVTGTEKNVQMQNICTAIKNKGVVVYTIGFEVSKNGTAEKQLKKCASSEAHYYPAKGINITDAFSSIASNVVNLRLTQ</sequence>
<feature type="domain" description="Putative Flp pilus-assembly TadG-like N-terminal" evidence="1">
    <location>
        <begin position="32"/>
        <end position="78"/>
    </location>
</feature>
<dbReference type="Gene3D" id="3.40.50.410">
    <property type="entry name" value="von Willebrand factor, type A domain"/>
    <property type="match status" value="1"/>
</dbReference>
<dbReference type="AlphaFoldDB" id="A0A1N7FHI1"/>
<dbReference type="InterPro" id="IPR036465">
    <property type="entry name" value="vWFA_dom_sf"/>
</dbReference>
<name>A0A1N7FHI1_9RHOB</name>
<accession>A0A1N7FHI1</accession>
<dbReference type="InterPro" id="IPR028087">
    <property type="entry name" value="Tad_N"/>
</dbReference>
<dbReference type="STRING" id="573024.SAMN05216208_1088"/>
<reference evidence="2 3" key="1">
    <citation type="submission" date="2017-01" db="EMBL/GenBank/DDBJ databases">
        <authorList>
            <person name="Mah S.A."/>
            <person name="Swanson W.J."/>
            <person name="Moy G.W."/>
            <person name="Vacquier V.D."/>
        </authorList>
    </citation>
    <scope>NUCLEOTIDE SEQUENCE [LARGE SCALE GENOMIC DNA]</scope>
    <source>
        <strain evidence="2 3">DSM 29590</strain>
    </source>
</reference>
<evidence type="ECO:0000259" key="1">
    <source>
        <dbReference type="Pfam" id="PF13400"/>
    </source>
</evidence>
<evidence type="ECO:0000313" key="2">
    <source>
        <dbReference type="EMBL" id="SIR99781.1"/>
    </source>
</evidence>
<organism evidence="2 3">
    <name type="scientific">Roseovarius nanhaiticus</name>
    <dbReference type="NCBI Taxonomy" id="573024"/>
    <lineage>
        <taxon>Bacteria</taxon>
        <taxon>Pseudomonadati</taxon>
        <taxon>Pseudomonadota</taxon>
        <taxon>Alphaproteobacteria</taxon>
        <taxon>Rhodobacterales</taxon>
        <taxon>Roseobacteraceae</taxon>
        <taxon>Roseovarius</taxon>
    </lineage>
</organism>
<dbReference type="Proteomes" id="UP000186019">
    <property type="component" value="Unassembled WGS sequence"/>
</dbReference>
<proteinExistence type="predicted"/>